<evidence type="ECO:0000313" key="1">
    <source>
        <dbReference type="EMBL" id="GAA3709419.1"/>
    </source>
</evidence>
<proteinExistence type="predicted"/>
<dbReference type="EMBL" id="BAABEP010000002">
    <property type="protein sequence ID" value="GAA3709419.1"/>
    <property type="molecule type" value="Genomic_DNA"/>
</dbReference>
<organism evidence="1 2">
    <name type="scientific">Streptomyces tremellae</name>
    <dbReference type="NCBI Taxonomy" id="1124239"/>
    <lineage>
        <taxon>Bacteria</taxon>
        <taxon>Bacillati</taxon>
        <taxon>Actinomycetota</taxon>
        <taxon>Actinomycetes</taxon>
        <taxon>Kitasatosporales</taxon>
        <taxon>Streptomycetaceae</taxon>
        <taxon>Streptomyces</taxon>
    </lineage>
</organism>
<gene>
    <name evidence="1" type="ORF">GCM10023082_04200</name>
</gene>
<dbReference type="RefSeq" id="WP_086755612.1">
    <property type="nucleotide sequence ID" value="NZ_BAABEP010000002.1"/>
</dbReference>
<accession>A0ABP7DXP3</accession>
<comment type="caution">
    <text evidence="1">The sequence shown here is derived from an EMBL/GenBank/DDBJ whole genome shotgun (WGS) entry which is preliminary data.</text>
</comment>
<evidence type="ECO:0000313" key="2">
    <source>
        <dbReference type="Proteomes" id="UP001499884"/>
    </source>
</evidence>
<sequence length="68" mass="7468">MSDLTVTVRADRGRYTAEFSVLPGRIFGPWDMPETIQELRVSALLEPREARDLVFDASVTGAATRATG</sequence>
<protein>
    <submittedName>
        <fullName evidence="1">Uncharacterized protein</fullName>
    </submittedName>
</protein>
<keyword evidence="2" id="KW-1185">Reference proteome</keyword>
<dbReference type="Proteomes" id="UP001499884">
    <property type="component" value="Unassembled WGS sequence"/>
</dbReference>
<name>A0ABP7DXP3_9ACTN</name>
<reference evidence="2" key="1">
    <citation type="journal article" date="2019" name="Int. J. Syst. Evol. Microbiol.">
        <title>The Global Catalogue of Microorganisms (GCM) 10K type strain sequencing project: providing services to taxonomists for standard genome sequencing and annotation.</title>
        <authorList>
            <consortium name="The Broad Institute Genomics Platform"/>
            <consortium name="The Broad Institute Genome Sequencing Center for Infectious Disease"/>
            <person name="Wu L."/>
            <person name="Ma J."/>
        </authorList>
    </citation>
    <scope>NUCLEOTIDE SEQUENCE [LARGE SCALE GENOMIC DNA]</scope>
    <source>
        <strain evidence="2">JCM 30846</strain>
    </source>
</reference>